<organism evidence="1">
    <name type="scientific">Amphimedon queenslandica</name>
    <name type="common">Sponge</name>
    <dbReference type="NCBI Taxonomy" id="400682"/>
    <lineage>
        <taxon>Eukaryota</taxon>
        <taxon>Metazoa</taxon>
        <taxon>Porifera</taxon>
        <taxon>Demospongiae</taxon>
        <taxon>Heteroscleromorpha</taxon>
        <taxon>Haplosclerida</taxon>
        <taxon>Niphatidae</taxon>
        <taxon>Amphimedon</taxon>
    </lineage>
</organism>
<protein>
    <submittedName>
        <fullName evidence="1">Uncharacterized protein</fullName>
    </submittedName>
</protein>
<dbReference type="PANTHER" id="PTHR34605:SF3">
    <property type="entry name" value="P CELL-TYPE AGGLUTINATION PROTEIN MAP4-LIKE-RELATED"/>
    <property type="match status" value="1"/>
</dbReference>
<dbReference type="OrthoDB" id="10068687at2759"/>
<dbReference type="EnsemblMetazoa" id="Aqu2.1.11663_001">
    <property type="protein sequence ID" value="Aqu2.1.11663_001"/>
    <property type="gene ID" value="Aqu2.1.11663"/>
</dbReference>
<accession>A0A1X7TAS3</accession>
<sequence>MILLLLHCSKTDQERRGFRVILSCTNADLCPVSGLLSYLGHQGSGLGSLFMLDVQLLKRIHQVEEVRCTLTRAGLPAGIFANSFSIGAATVASAVGVEDSTIQNLGQWKSLAFKLFMHLSTSQLTGVSRSLTNSNL</sequence>
<reference evidence="1" key="1">
    <citation type="submission" date="2017-05" db="UniProtKB">
        <authorList>
            <consortium name="EnsemblMetazoa"/>
        </authorList>
    </citation>
    <scope>IDENTIFICATION</scope>
</reference>
<dbReference type="AlphaFoldDB" id="A0A1X7TAS3"/>
<proteinExistence type="predicted"/>
<dbReference type="InParanoid" id="A0A1X7TAS3"/>
<name>A0A1X7TAS3_AMPQE</name>
<dbReference type="InterPro" id="IPR052925">
    <property type="entry name" value="Phage_Integrase-like_Recomb"/>
</dbReference>
<dbReference type="PANTHER" id="PTHR34605">
    <property type="entry name" value="PHAGE_INTEGRASE DOMAIN-CONTAINING PROTEIN"/>
    <property type="match status" value="1"/>
</dbReference>
<evidence type="ECO:0000313" key="1">
    <source>
        <dbReference type="EnsemblMetazoa" id="Aqu2.1.11663_001"/>
    </source>
</evidence>